<name>A0A3T0E651_9PROT</name>
<dbReference type="EC" id="2.7.7.108" evidence="8"/>
<comment type="function">
    <text evidence="8">Nucleotidyltransferase involved in the post-translational modification of proteins. It can catalyze the addition of adenosine monophosphate (AMP) or uridine monophosphate (UMP) to a protein, resulting in modifications known as AMPylation and UMPylation.</text>
</comment>
<feature type="binding site" evidence="8">
    <location>
        <position position="111"/>
    </location>
    <ligand>
        <name>ATP</name>
        <dbReference type="ChEBI" id="CHEBI:30616"/>
    </ligand>
</feature>
<dbReference type="EMBL" id="CP018911">
    <property type="protein sequence ID" value="AZU02750.1"/>
    <property type="molecule type" value="Genomic_DNA"/>
</dbReference>
<dbReference type="KEGG" id="gak:X907_0200"/>
<feature type="binding site" evidence="8">
    <location>
        <position position="184"/>
    </location>
    <ligand>
        <name>ATP</name>
        <dbReference type="ChEBI" id="CHEBI:30616"/>
    </ligand>
</feature>
<reference evidence="9 10" key="1">
    <citation type="submission" date="2016-12" db="EMBL/GenBank/DDBJ databases">
        <title>The genome of dimorphic prosthecate Glycocaulis alkaliphilus 6b-8t, isolated from crude oil dictates its adaptability in petroleum environments.</title>
        <authorList>
            <person name="Wu X.-L."/>
            <person name="Geng S."/>
        </authorList>
    </citation>
    <scope>NUCLEOTIDE SEQUENCE [LARGE SCALE GENOMIC DNA]</scope>
    <source>
        <strain evidence="9 10">6B-8</strain>
    </source>
</reference>
<dbReference type="GO" id="GO:0070733">
    <property type="term" value="F:AMPylase activity"/>
    <property type="evidence" value="ECO:0007669"/>
    <property type="project" value="UniProtKB-EC"/>
</dbReference>
<comment type="similarity">
    <text evidence="1 8">Belongs to the SELO family.</text>
</comment>
<feature type="binding site" evidence="8">
    <location>
        <position position="91"/>
    </location>
    <ligand>
        <name>ATP</name>
        <dbReference type="ChEBI" id="CHEBI:30616"/>
    </ligand>
</feature>
<dbReference type="Pfam" id="PF02696">
    <property type="entry name" value="SelO"/>
    <property type="match status" value="1"/>
</dbReference>
<comment type="cofactor">
    <cofactor evidence="8">
        <name>Mg(2+)</name>
        <dbReference type="ChEBI" id="CHEBI:18420"/>
    </cofactor>
    <cofactor evidence="8">
        <name>Mn(2+)</name>
        <dbReference type="ChEBI" id="CHEBI:29035"/>
    </cofactor>
</comment>
<dbReference type="AlphaFoldDB" id="A0A3T0E651"/>
<dbReference type="EC" id="2.7.7.-" evidence="8"/>
<dbReference type="HAMAP" id="MF_00692">
    <property type="entry name" value="SelO"/>
    <property type="match status" value="1"/>
</dbReference>
<keyword evidence="2 8" id="KW-0808">Transferase</keyword>
<dbReference type="GO" id="GO:0005524">
    <property type="term" value="F:ATP binding"/>
    <property type="evidence" value="ECO:0007669"/>
    <property type="project" value="UniProtKB-UniRule"/>
</dbReference>
<feature type="active site" description="Proton acceptor" evidence="8">
    <location>
        <position position="255"/>
    </location>
</feature>
<protein>
    <recommendedName>
        <fullName evidence="8">Protein nucleotidyltransferase YdiU</fullName>
        <ecNumber evidence="8">2.7.7.-</ecNumber>
    </recommendedName>
    <alternativeName>
        <fullName evidence="8">Protein adenylyltransferase YdiU</fullName>
        <ecNumber evidence="8">2.7.7.108</ecNumber>
    </alternativeName>
    <alternativeName>
        <fullName evidence="8">Protein uridylyltransferase YdiU</fullName>
        <ecNumber evidence="8">2.7.7.-</ecNumber>
    </alternativeName>
</protein>
<sequence length="482" mass="53379">MAARYQADPRFSALGGEFADPVEPASFPAGIERWWNTRWAEAVGLDNLGADARAAHFHRFEPLPGNQEKPLALRYHGHQFRTYNPQIGDGRGFLFGQVRDNEGRLLDFGTKGSGQTPFSRTGDGRLTLKGAVRELLASEMLEARGVYTSKTFAIFETGEALHRGDEPSPTRSAVMTRLSHSHVRIGMFQRHAYFNRPDLIEALMDYAIEHFHPQAAGGDTPARAAAFLEHTTAALARLSAEWMAAGFVHGVLNTDNLAVTGESFDYGPWRFLPVFEPGFTAAYFDEGGLYAYGRQPESVLWALEQLAGALSLIGEEDSLIKALTTFPDQYRAALYEAWHRRLGIAPQGGEADGAFLTSLLRFMHESQLPFEGVVFDWFGGMASESRAFAGPRGEHYRQQAFEAVLQGFDARSPVRPERLSHRYFAQDESADMVFETMEAAWAPIAADDDWSALHTLLGRVSDAREAYDLGRGRSGFLDEAAS</sequence>
<evidence type="ECO:0000313" key="9">
    <source>
        <dbReference type="EMBL" id="AZU02750.1"/>
    </source>
</evidence>
<keyword evidence="10" id="KW-1185">Reference proteome</keyword>
<dbReference type="Proteomes" id="UP000286954">
    <property type="component" value="Chromosome"/>
</dbReference>
<evidence type="ECO:0000256" key="2">
    <source>
        <dbReference type="ARBA" id="ARBA00022679"/>
    </source>
</evidence>
<evidence type="ECO:0000256" key="4">
    <source>
        <dbReference type="ARBA" id="ARBA00022723"/>
    </source>
</evidence>
<dbReference type="PANTHER" id="PTHR32057:SF14">
    <property type="entry name" value="PROTEIN ADENYLYLTRANSFERASE SELO, MITOCHONDRIAL"/>
    <property type="match status" value="1"/>
</dbReference>
<comment type="catalytic activity">
    <reaction evidence="8">
        <text>L-tyrosyl-[protein] + ATP = O-(5'-adenylyl)-L-tyrosyl-[protein] + diphosphate</text>
        <dbReference type="Rhea" id="RHEA:54288"/>
        <dbReference type="Rhea" id="RHEA-COMP:10136"/>
        <dbReference type="Rhea" id="RHEA-COMP:13846"/>
        <dbReference type="ChEBI" id="CHEBI:30616"/>
        <dbReference type="ChEBI" id="CHEBI:33019"/>
        <dbReference type="ChEBI" id="CHEBI:46858"/>
        <dbReference type="ChEBI" id="CHEBI:83624"/>
        <dbReference type="EC" id="2.7.7.108"/>
    </reaction>
</comment>
<keyword evidence="6 8" id="KW-0067">ATP-binding</keyword>
<organism evidence="9 10">
    <name type="scientific">Glycocaulis alkaliphilus</name>
    <dbReference type="NCBI Taxonomy" id="1434191"/>
    <lineage>
        <taxon>Bacteria</taxon>
        <taxon>Pseudomonadati</taxon>
        <taxon>Pseudomonadota</taxon>
        <taxon>Alphaproteobacteria</taxon>
        <taxon>Maricaulales</taxon>
        <taxon>Maricaulaceae</taxon>
        <taxon>Glycocaulis</taxon>
    </lineage>
</organism>
<evidence type="ECO:0000256" key="8">
    <source>
        <dbReference type="HAMAP-Rule" id="MF_00692"/>
    </source>
</evidence>
<keyword evidence="3 8" id="KW-0548">Nucleotidyltransferase</keyword>
<keyword evidence="7 8" id="KW-0460">Magnesium</keyword>
<evidence type="ECO:0000256" key="3">
    <source>
        <dbReference type="ARBA" id="ARBA00022695"/>
    </source>
</evidence>
<evidence type="ECO:0000256" key="5">
    <source>
        <dbReference type="ARBA" id="ARBA00022741"/>
    </source>
</evidence>
<feature type="binding site" evidence="8">
    <location>
        <position position="90"/>
    </location>
    <ligand>
        <name>ATP</name>
        <dbReference type="ChEBI" id="CHEBI:30616"/>
    </ligand>
</feature>
<dbReference type="PANTHER" id="PTHR32057">
    <property type="entry name" value="PROTEIN ADENYLYLTRANSFERASE SELO, MITOCHONDRIAL"/>
    <property type="match status" value="1"/>
</dbReference>
<keyword evidence="5 8" id="KW-0547">Nucleotide-binding</keyword>
<comment type="catalytic activity">
    <reaction evidence="8">
        <text>L-threonyl-[protein] + ATP = 3-O-(5'-adenylyl)-L-threonyl-[protein] + diphosphate</text>
        <dbReference type="Rhea" id="RHEA:54292"/>
        <dbReference type="Rhea" id="RHEA-COMP:11060"/>
        <dbReference type="Rhea" id="RHEA-COMP:13847"/>
        <dbReference type="ChEBI" id="CHEBI:30013"/>
        <dbReference type="ChEBI" id="CHEBI:30616"/>
        <dbReference type="ChEBI" id="CHEBI:33019"/>
        <dbReference type="ChEBI" id="CHEBI:138113"/>
        <dbReference type="EC" id="2.7.7.108"/>
    </reaction>
</comment>
<dbReference type="OrthoDB" id="9776281at2"/>
<dbReference type="InterPro" id="IPR003846">
    <property type="entry name" value="SelO"/>
</dbReference>
<feature type="binding site" evidence="8">
    <location>
        <position position="265"/>
    </location>
    <ligand>
        <name>Mg(2+)</name>
        <dbReference type="ChEBI" id="CHEBI:18420"/>
    </ligand>
</feature>
<evidence type="ECO:0000256" key="6">
    <source>
        <dbReference type="ARBA" id="ARBA00022840"/>
    </source>
</evidence>
<dbReference type="GO" id="GO:0000287">
    <property type="term" value="F:magnesium ion binding"/>
    <property type="evidence" value="ECO:0007669"/>
    <property type="project" value="UniProtKB-UniRule"/>
</dbReference>
<comment type="catalytic activity">
    <reaction evidence="8">
        <text>L-tyrosyl-[protein] + UTP = O-(5'-uridylyl)-L-tyrosyl-[protein] + diphosphate</text>
        <dbReference type="Rhea" id="RHEA:83887"/>
        <dbReference type="Rhea" id="RHEA-COMP:10136"/>
        <dbReference type="Rhea" id="RHEA-COMP:20238"/>
        <dbReference type="ChEBI" id="CHEBI:33019"/>
        <dbReference type="ChEBI" id="CHEBI:46398"/>
        <dbReference type="ChEBI" id="CHEBI:46858"/>
        <dbReference type="ChEBI" id="CHEBI:90602"/>
    </reaction>
</comment>
<comment type="catalytic activity">
    <reaction evidence="8">
        <text>L-seryl-[protein] + UTP = O-(5'-uridylyl)-L-seryl-[protein] + diphosphate</text>
        <dbReference type="Rhea" id="RHEA:64604"/>
        <dbReference type="Rhea" id="RHEA-COMP:9863"/>
        <dbReference type="Rhea" id="RHEA-COMP:16635"/>
        <dbReference type="ChEBI" id="CHEBI:29999"/>
        <dbReference type="ChEBI" id="CHEBI:33019"/>
        <dbReference type="ChEBI" id="CHEBI:46398"/>
        <dbReference type="ChEBI" id="CHEBI:156051"/>
    </reaction>
</comment>
<keyword evidence="4 8" id="KW-0479">Metal-binding</keyword>
<dbReference type="NCBIfam" id="NF000658">
    <property type="entry name" value="PRK00029.1"/>
    <property type="match status" value="1"/>
</dbReference>
<comment type="catalytic activity">
    <reaction evidence="8">
        <text>L-histidyl-[protein] + UTP = N(tele)-(5'-uridylyl)-L-histidyl-[protein] + diphosphate</text>
        <dbReference type="Rhea" id="RHEA:83891"/>
        <dbReference type="Rhea" id="RHEA-COMP:9745"/>
        <dbReference type="Rhea" id="RHEA-COMP:20239"/>
        <dbReference type="ChEBI" id="CHEBI:29979"/>
        <dbReference type="ChEBI" id="CHEBI:33019"/>
        <dbReference type="ChEBI" id="CHEBI:46398"/>
        <dbReference type="ChEBI" id="CHEBI:233474"/>
    </reaction>
</comment>
<dbReference type="GO" id="GO:0030145">
    <property type="term" value="F:manganese ion binding"/>
    <property type="evidence" value="ECO:0007669"/>
    <property type="project" value="UniProtKB-UniRule"/>
</dbReference>
<evidence type="ECO:0000256" key="1">
    <source>
        <dbReference type="ARBA" id="ARBA00009747"/>
    </source>
</evidence>
<proteinExistence type="inferred from homology"/>
<feature type="binding site" evidence="8">
    <location>
        <position position="124"/>
    </location>
    <ligand>
        <name>ATP</name>
        <dbReference type="ChEBI" id="CHEBI:30616"/>
    </ligand>
</feature>
<evidence type="ECO:0000256" key="7">
    <source>
        <dbReference type="ARBA" id="ARBA00022842"/>
    </source>
</evidence>
<feature type="binding site" evidence="8">
    <location>
        <position position="265"/>
    </location>
    <ligand>
        <name>ATP</name>
        <dbReference type="ChEBI" id="CHEBI:30616"/>
    </ligand>
</feature>
<gene>
    <name evidence="8" type="primary">ydiU</name>
    <name evidence="8" type="synonym">selO</name>
    <name evidence="9" type="ORF">X907_0200</name>
</gene>
<feature type="binding site" evidence="8">
    <location>
        <position position="88"/>
    </location>
    <ligand>
        <name>ATP</name>
        <dbReference type="ChEBI" id="CHEBI:30616"/>
    </ligand>
</feature>
<feature type="binding site" evidence="8">
    <location>
        <position position="256"/>
    </location>
    <ligand>
        <name>Mg(2+)</name>
        <dbReference type="ChEBI" id="CHEBI:18420"/>
    </ligand>
</feature>
<feature type="binding site" evidence="8">
    <location>
        <position position="177"/>
    </location>
    <ligand>
        <name>ATP</name>
        <dbReference type="ChEBI" id="CHEBI:30616"/>
    </ligand>
</feature>
<comment type="catalytic activity">
    <reaction evidence="8">
        <text>L-seryl-[protein] + ATP = 3-O-(5'-adenylyl)-L-seryl-[protein] + diphosphate</text>
        <dbReference type="Rhea" id="RHEA:58120"/>
        <dbReference type="Rhea" id="RHEA-COMP:9863"/>
        <dbReference type="Rhea" id="RHEA-COMP:15073"/>
        <dbReference type="ChEBI" id="CHEBI:29999"/>
        <dbReference type="ChEBI" id="CHEBI:30616"/>
        <dbReference type="ChEBI" id="CHEBI:33019"/>
        <dbReference type="ChEBI" id="CHEBI:142516"/>
        <dbReference type="EC" id="2.7.7.108"/>
    </reaction>
</comment>
<keyword evidence="8" id="KW-0464">Manganese</keyword>
<feature type="binding site" evidence="8">
    <location>
        <position position="123"/>
    </location>
    <ligand>
        <name>ATP</name>
        <dbReference type="ChEBI" id="CHEBI:30616"/>
    </ligand>
</feature>
<evidence type="ECO:0000313" key="10">
    <source>
        <dbReference type="Proteomes" id="UP000286954"/>
    </source>
</evidence>
<dbReference type="RefSeq" id="WP_127565206.1">
    <property type="nucleotide sequence ID" value="NZ_BMFB01000004.1"/>
</dbReference>
<accession>A0A3T0E651</accession>